<dbReference type="PANTHER" id="PTHR31635">
    <property type="entry name" value="REVERSE TRANSCRIPTASE DOMAIN-CONTAINING PROTEIN-RELATED"/>
    <property type="match status" value="1"/>
</dbReference>
<organism evidence="2">
    <name type="scientific">Corethrella appendiculata</name>
    <dbReference type="NCBI Taxonomy" id="1370023"/>
    <lineage>
        <taxon>Eukaryota</taxon>
        <taxon>Metazoa</taxon>
        <taxon>Ecdysozoa</taxon>
        <taxon>Arthropoda</taxon>
        <taxon>Hexapoda</taxon>
        <taxon>Insecta</taxon>
        <taxon>Pterygota</taxon>
        <taxon>Neoptera</taxon>
        <taxon>Endopterygota</taxon>
        <taxon>Diptera</taxon>
        <taxon>Nematocera</taxon>
        <taxon>Culicoidea</taxon>
        <taxon>Chaoboridae</taxon>
        <taxon>Corethrella</taxon>
    </lineage>
</organism>
<dbReference type="CDD" id="cd01650">
    <property type="entry name" value="RT_nLTR_like"/>
    <property type="match status" value="1"/>
</dbReference>
<dbReference type="Gene3D" id="3.60.10.10">
    <property type="entry name" value="Endonuclease/exonuclease/phosphatase"/>
    <property type="match status" value="1"/>
</dbReference>
<dbReference type="GO" id="GO:0003824">
    <property type="term" value="F:catalytic activity"/>
    <property type="evidence" value="ECO:0007669"/>
    <property type="project" value="InterPro"/>
</dbReference>
<evidence type="ECO:0000259" key="1">
    <source>
        <dbReference type="PROSITE" id="PS50878"/>
    </source>
</evidence>
<dbReference type="PROSITE" id="PS50878">
    <property type="entry name" value="RT_POL"/>
    <property type="match status" value="1"/>
</dbReference>
<dbReference type="SUPFAM" id="SSF56672">
    <property type="entry name" value="DNA/RNA polymerases"/>
    <property type="match status" value="1"/>
</dbReference>
<evidence type="ECO:0000313" key="2">
    <source>
        <dbReference type="EMBL" id="JAB55926.1"/>
    </source>
</evidence>
<dbReference type="SUPFAM" id="SSF56219">
    <property type="entry name" value="DNase I-like"/>
    <property type="match status" value="1"/>
</dbReference>
<feature type="domain" description="Reverse transcriptase" evidence="1">
    <location>
        <begin position="480"/>
        <end position="739"/>
    </location>
</feature>
<dbReference type="InterPro" id="IPR043502">
    <property type="entry name" value="DNA/RNA_pol_sf"/>
</dbReference>
<dbReference type="InterPro" id="IPR000477">
    <property type="entry name" value="RT_dom"/>
</dbReference>
<accession>U5ER22</accession>
<reference evidence="2" key="1">
    <citation type="journal article" date="2014" name="Insect Biochem. Mol. Biol.">
        <title>An insight into the sialome of the frog biting fly, Corethrella appendiculata.</title>
        <authorList>
            <person name="Ribeiro J.M.C."/>
            <person name="Chagas A.C."/>
            <person name="Pham V.M."/>
            <person name="Lounibos L.P."/>
            <person name="Calvo E."/>
        </authorList>
    </citation>
    <scope>NUCLEOTIDE SEQUENCE</scope>
    <source>
        <tissue evidence="2">Salivary glands</tissue>
    </source>
</reference>
<dbReference type="CDD" id="cd09076">
    <property type="entry name" value="L1-EN"/>
    <property type="match status" value="1"/>
</dbReference>
<dbReference type="EMBL" id="GANO01003945">
    <property type="protein sequence ID" value="JAB55926.1"/>
    <property type="molecule type" value="mRNA"/>
</dbReference>
<dbReference type="Pfam" id="PF00078">
    <property type="entry name" value="RVT_1"/>
    <property type="match status" value="1"/>
</dbReference>
<protein>
    <recommendedName>
        <fullName evidence="1">Reverse transcriptase domain-containing protein</fullName>
    </recommendedName>
</protein>
<dbReference type="InterPro" id="IPR036691">
    <property type="entry name" value="Endo/exonu/phosph_ase_sf"/>
</dbReference>
<dbReference type="InterPro" id="IPR005135">
    <property type="entry name" value="Endo/exonuclease/phosphatase"/>
</dbReference>
<dbReference type="Pfam" id="PF03372">
    <property type="entry name" value="Exo_endo_phos"/>
    <property type="match status" value="1"/>
</dbReference>
<dbReference type="AlphaFoldDB" id="U5ER22"/>
<dbReference type="GO" id="GO:0071897">
    <property type="term" value="P:DNA biosynthetic process"/>
    <property type="evidence" value="ECO:0007669"/>
    <property type="project" value="UniProtKB-ARBA"/>
</dbReference>
<proteinExistence type="evidence at transcript level"/>
<dbReference type="PANTHER" id="PTHR31635:SF196">
    <property type="entry name" value="REVERSE TRANSCRIPTASE DOMAIN-CONTAINING PROTEIN-RELATED"/>
    <property type="match status" value="1"/>
</dbReference>
<sequence>MDNVNDRTFLSYNIATINISNISNQNKINALRSFINLFEIDIVMLQEVYDTQLQIPGFEFFYNVDHSRRGTAIGVKSHIQVTNVERSLDSRIISMRINGNITLCNIYAPSGTQNRANRENFINNLIPFYLRETTDYKILGGDFNCVIDTKDSTGTSNKSIALKQLVQNLRLTDSWEYLNRNRVEFSFVRGDSSSRIDKIYVDRTHNNKIVSTNYQVNSFSDHKAFILRFQLPRLGRNYGRGIWRLKPQVMTEENITEFALKWAYWTRQRRQYTSWLEWWTAYVKPKIMSFFKWKTGQIYRRHTDMMNLLYFSLKRAYERYETTPGELAEINRIKGKMLNLQNNFSKLLFRSNENFISGEPISSFQICNRIKNKSTTTIKNVIIQGQVSNNPDEIIQATTNFFKDLYTSTDVQNIDIQPEKVIAAGNEDNENLMDEITTDEIYSAIKGSAPKKSPGLDGLPREFYLRVWDIIKTEFSLIINEVKNGNISRNLMQGIIVLVKKKNTCNELSSYRPISLLNVDYKILSRVLKYRLDKIMPEILSSHQKCSNGTKNIFEATCGIRDKIAEIRHRKKKAILAAFDLNHAFDRVEKNFLLHVMQRMNINQSFVNFVNNTMSNSSSKLLVNGNLSESFAIERSVRQGDPLSMHLFVIYLQPLLDKLARICDGEHDLLSGYADDISVIIDSIIKLNQIRTAFEEFCAGSGALVNYNKTYCITIGATQQATPDWIVRKDSVKILGVVYENSIAKMTTTNWKTAVDKYRIAMWVNRPRSLNIIQKVILINTYAASKLWYLASILPPPNGHAAKIVSLTGMYFWTGTTIKVPMQQLILPKAEGGLGLHSVIYKSKALFLNRALKTKQHLSYTNSYIQTNSNPPNLTSLPSGTPYIKILIQELAYIPSQLVQTPNCHKIYLHLLQHLPKPKVMINSPNEDWPRIWKNIHHKSLTSQHKSKIYMIVNEKLYCRHVLFRQQQVPNDHCEFCPNEVDTIAHKYSQCTESTPLWEVASEHLLRQVNQPLIFQQLLVPALQRFNTTEKNAILKTLATYVNFIDKAPPQNRSVHFLQFELDLIDI</sequence>
<name>U5ER22_9DIPT</name>